<evidence type="ECO:0000313" key="8">
    <source>
        <dbReference type="EMBL" id="AXK38286.1"/>
    </source>
</evidence>
<dbReference type="EMBL" id="CP031337">
    <property type="protein sequence ID" value="AXK38286.1"/>
    <property type="molecule type" value="Genomic_DNA"/>
</dbReference>
<dbReference type="PANTHER" id="PTHR30518">
    <property type="entry name" value="ENDOLYTIC MUREIN TRANSGLYCOSYLASE"/>
    <property type="match status" value="1"/>
</dbReference>
<dbReference type="Pfam" id="PF02618">
    <property type="entry name" value="YceG"/>
    <property type="match status" value="1"/>
</dbReference>
<dbReference type="GO" id="GO:0071555">
    <property type="term" value="P:cell wall organization"/>
    <property type="evidence" value="ECO:0007669"/>
    <property type="project" value="UniProtKB-KW"/>
</dbReference>
<evidence type="ECO:0000256" key="6">
    <source>
        <dbReference type="ARBA" id="ARBA00023316"/>
    </source>
</evidence>
<dbReference type="KEGG" id="ccah:DWG20_01920"/>
<dbReference type="GO" id="GO:0005886">
    <property type="term" value="C:plasma membrane"/>
    <property type="evidence" value="ECO:0007669"/>
    <property type="project" value="UniProtKB-UniRule"/>
</dbReference>
<dbReference type="GO" id="GO:0009252">
    <property type="term" value="P:peptidoglycan biosynthetic process"/>
    <property type="evidence" value="ECO:0007669"/>
    <property type="project" value="UniProtKB-UniRule"/>
</dbReference>
<dbReference type="NCBIfam" id="TIGR00247">
    <property type="entry name" value="endolytic transglycosylase MltG"/>
    <property type="match status" value="1"/>
</dbReference>
<gene>
    <name evidence="7 8" type="primary">mltG</name>
    <name evidence="8" type="ORF">DWG20_01920</name>
</gene>
<evidence type="ECO:0000256" key="3">
    <source>
        <dbReference type="ARBA" id="ARBA00022989"/>
    </source>
</evidence>
<dbReference type="PANTHER" id="PTHR30518:SF2">
    <property type="entry name" value="ENDOLYTIC MUREIN TRANSGLYCOSYLASE"/>
    <property type="match status" value="1"/>
</dbReference>
<evidence type="ECO:0000256" key="4">
    <source>
        <dbReference type="ARBA" id="ARBA00023136"/>
    </source>
</evidence>
<proteinExistence type="inferred from homology"/>
<dbReference type="Gene3D" id="3.30.160.60">
    <property type="entry name" value="Classic Zinc Finger"/>
    <property type="match status" value="1"/>
</dbReference>
<keyword evidence="5 7" id="KW-0456">Lyase</keyword>
<dbReference type="EC" id="4.2.2.29" evidence="7"/>
<comment type="catalytic activity">
    <reaction evidence="7">
        <text>a peptidoglycan chain = a peptidoglycan chain with N-acetyl-1,6-anhydromuramyl-[peptide] at the reducing end + a peptidoglycan chain with N-acetylglucosamine at the non-reducing end.</text>
        <dbReference type="EC" id="4.2.2.29"/>
    </reaction>
</comment>
<dbReference type="CDD" id="cd08010">
    <property type="entry name" value="MltG_like"/>
    <property type="match status" value="1"/>
</dbReference>
<dbReference type="InterPro" id="IPR003770">
    <property type="entry name" value="MLTG-like"/>
</dbReference>
<evidence type="ECO:0000256" key="7">
    <source>
        <dbReference type="HAMAP-Rule" id="MF_02065"/>
    </source>
</evidence>
<dbReference type="GO" id="GO:0008932">
    <property type="term" value="F:lytic endotransglycosylase activity"/>
    <property type="evidence" value="ECO:0007669"/>
    <property type="project" value="UniProtKB-UniRule"/>
</dbReference>
<name>A0A345Y2Y4_9NEIS</name>
<keyword evidence="2 7" id="KW-0812">Transmembrane</keyword>
<reference evidence="8" key="1">
    <citation type="submission" date="2018-07" db="EMBL/GenBank/DDBJ databases">
        <title>Crenobacter cavernae sp. nov., isolated from a karst cave.</title>
        <authorList>
            <person name="Zhu H."/>
        </authorList>
    </citation>
    <scope>NUCLEOTIDE SEQUENCE [LARGE SCALE GENOMIC DNA]</scope>
    <source>
        <strain evidence="8">K1W11S-77</strain>
    </source>
</reference>
<keyword evidence="6 7" id="KW-0961">Cell wall biogenesis/degradation</keyword>
<evidence type="ECO:0000256" key="1">
    <source>
        <dbReference type="ARBA" id="ARBA00022475"/>
    </source>
</evidence>
<evidence type="ECO:0000256" key="5">
    <source>
        <dbReference type="ARBA" id="ARBA00023239"/>
    </source>
</evidence>
<dbReference type="OrthoDB" id="9814591at2"/>
<dbReference type="HAMAP" id="MF_02065">
    <property type="entry name" value="MltG"/>
    <property type="match status" value="1"/>
</dbReference>
<dbReference type="AlphaFoldDB" id="A0A345Y2Y4"/>
<feature type="site" description="Important for catalytic activity" evidence="7">
    <location>
        <position position="212"/>
    </location>
</feature>
<keyword evidence="4 7" id="KW-0472">Membrane</keyword>
<accession>A0A345Y2Y4</accession>
<keyword evidence="7" id="KW-0997">Cell inner membrane</keyword>
<dbReference type="RefSeq" id="WP_115432168.1">
    <property type="nucleotide sequence ID" value="NZ_CP031337.1"/>
</dbReference>
<protein>
    <recommendedName>
        <fullName evidence="7">Endolytic murein transglycosylase</fullName>
        <ecNumber evidence="7">4.2.2.29</ecNumber>
    </recommendedName>
    <alternativeName>
        <fullName evidence="7">Peptidoglycan lytic transglycosylase</fullName>
    </alternativeName>
    <alternativeName>
        <fullName evidence="7">Peptidoglycan polymerization terminase</fullName>
    </alternativeName>
</protein>
<dbReference type="Proteomes" id="UP000254537">
    <property type="component" value="Chromosome"/>
</dbReference>
<dbReference type="Gene3D" id="3.30.1490.480">
    <property type="entry name" value="Endolytic murein transglycosylase"/>
    <property type="match status" value="1"/>
</dbReference>
<comment type="similarity">
    <text evidence="7">Belongs to the transglycosylase MltG family.</text>
</comment>
<sequence>MQKFIVRSLAIVIAVAALWLAWVVAVPVSLPSTPYSVAVGGNRTLSQVARSLEAEGVIRNRWVMIALSRITGVDRKVKPGLYEFSAPVAMWEVLKRLAEGSPDQASLTVIEGWSFAQFRQAVARDSDLAHDTAGWSDRQLLATLGAPEDYAEGLFFPSTYFFVPGSSELDVYRRAYRTMQQHLAGVWENRSVDLPYANPYELLIMASLIEKETSREEDRTMVSAVFANRLKIGMRLQTDPSVIYGMGGRFNGNIRKGDLRRDTPYNTYTRAGLPPTPIALPGRAALEAAASPAETRALYFVARGDGSTHFSESLAEHNAAVRQFILKKGQ</sequence>
<keyword evidence="1 7" id="KW-1003">Cell membrane</keyword>
<organism evidence="8">
    <name type="scientific">Crenobacter cavernae</name>
    <dbReference type="NCBI Taxonomy" id="2290923"/>
    <lineage>
        <taxon>Bacteria</taxon>
        <taxon>Pseudomonadati</taxon>
        <taxon>Pseudomonadota</taxon>
        <taxon>Betaproteobacteria</taxon>
        <taxon>Neisseriales</taxon>
        <taxon>Neisseriaceae</taxon>
        <taxon>Crenobacter</taxon>
    </lineage>
</organism>
<comment type="function">
    <text evidence="7">Functions as a peptidoglycan terminase that cleaves nascent peptidoglycan strands endolytically to terminate their elongation.</text>
</comment>
<evidence type="ECO:0000256" key="2">
    <source>
        <dbReference type="ARBA" id="ARBA00022692"/>
    </source>
</evidence>
<keyword evidence="3 7" id="KW-1133">Transmembrane helix</keyword>